<evidence type="ECO:0000313" key="2">
    <source>
        <dbReference type="Proteomes" id="UP000287651"/>
    </source>
</evidence>
<gene>
    <name evidence="1" type="ORF">B296_00051623</name>
</gene>
<protein>
    <submittedName>
        <fullName evidence="1">Uncharacterized protein</fullName>
    </submittedName>
</protein>
<sequence>LGQEGVLQDGHEVVAVEGGGAVVEVEAVVNQYLLQHLMLSWTNTMQNQCKPTEWHNLVELDFLRATRIAEACAVVSYVACTQHEGIFFFAYAY</sequence>
<dbReference type="Proteomes" id="UP000287651">
    <property type="component" value="Unassembled WGS sequence"/>
</dbReference>
<accession>A0A426X926</accession>
<reference evidence="1 2" key="1">
    <citation type="journal article" date="2014" name="Agronomy (Basel)">
        <title>A Draft Genome Sequence for Ensete ventricosum, the Drought-Tolerant Tree Against Hunger.</title>
        <authorList>
            <person name="Harrison J."/>
            <person name="Moore K.A."/>
            <person name="Paszkiewicz K."/>
            <person name="Jones T."/>
            <person name="Grant M."/>
            <person name="Ambacheew D."/>
            <person name="Muzemil S."/>
            <person name="Studholme D.J."/>
        </authorList>
    </citation>
    <scope>NUCLEOTIDE SEQUENCE [LARGE SCALE GENOMIC DNA]</scope>
</reference>
<comment type="caution">
    <text evidence="1">The sequence shown here is derived from an EMBL/GenBank/DDBJ whole genome shotgun (WGS) entry which is preliminary data.</text>
</comment>
<evidence type="ECO:0000313" key="1">
    <source>
        <dbReference type="EMBL" id="RRT35977.1"/>
    </source>
</evidence>
<name>A0A426X926_ENSVE</name>
<dbReference type="EMBL" id="AMZH03024240">
    <property type="protein sequence ID" value="RRT35977.1"/>
    <property type="molecule type" value="Genomic_DNA"/>
</dbReference>
<feature type="non-terminal residue" evidence="1">
    <location>
        <position position="1"/>
    </location>
</feature>
<dbReference type="AlphaFoldDB" id="A0A426X926"/>
<proteinExistence type="predicted"/>
<organism evidence="1 2">
    <name type="scientific">Ensete ventricosum</name>
    <name type="common">Abyssinian banana</name>
    <name type="synonym">Musa ensete</name>
    <dbReference type="NCBI Taxonomy" id="4639"/>
    <lineage>
        <taxon>Eukaryota</taxon>
        <taxon>Viridiplantae</taxon>
        <taxon>Streptophyta</taxon>
        <taxon>Embryophyta</taxon>
        <taxon>Tracheophyta</taxon>
        <taxon>Spermatophyta</taxon>
        <taxon>Magnoliopsida</taxon>
        <taxon>Liliopsida</taxon>
        <taxon>Zingiberales</taxon>
        <taxon>Musaceae</taxon>
        <taxon>Ensete</taxon>
    </lineage>
</organism>